<protein>
    <submittedName>
        <fullName evidence="5">DNA polymerase-3 subunit epsilon</fullName>
    </submittedName>
</protein>
<name>A0A8H2K3U4_9MICO</name>
<dbReference type="SUPFAM" id="SSF53098">
    <property type="entry name" value="Ribonuclease H-like"/>
    <property type="match status" value="1"/>
</dbReference>
<dbReference type="EMBL" id="VFRA01000001">
    <property type="protein sequence ID" value="TQO18650.1"/>
    <property type="molecule type" value="Genomic_DNA"/>
</dbReference>
<dbReference type="Proteomes" id="UP000316560">
    <property type="component" value="Unassembled WGS sequence"/>
</dbReference>
<sequence>MVERLAGLSVSSAPYGDAGLIRSILGSHFPVADIRLAALRTRGSYSTVSASRVTAVSASAYAKFMGISGTLATFDLETTGVDVETSRIVSACIAFVDPSGAVVSRWDWLADPGVEIPAGAAAIHGISTERARAEGRQAAIVVAEIVQTLKVTCALGMPLVVYNAPYDLSLLDRECRRHSINSLVEPYVVIDPLVIDKAVDRYRRGKRTLEVTAGLYGVSLDDAHDAGSDAIAAARVAHALVAKYTDELSIPFAELHDRQRQWYADQAASFQDYMRSSKGDHNFVANSEWPVRSFPQ</sequence>
<dbReference type="PANTHER" id="PTHR30231:SF4">
    <property type="entry name" value="PROTEIN NEN2"/>
    <property type="match status" value="1"/>
</dbReference>
<dbReference type="Pfam" id="PF00929">
    <property type="entry name" value="RNase_T"/>
    <property type="match status" value="1"/>
</dbReference>
<keyword evidence="6" id="KW-1185">Reference proteome</keyword>
<feature type="domain" description="Exonuclease" evidence="4">
    <location>
        <begin position="70"/>
        <end position="246"/>
    </location>
</feature>
<dbReference type="InterPro" id="IPR036397">
    <property type="entry name" value="RNaseH_sf"/>
</dbReference>
<dbReference type="SMART" id="SM00479">
    <property type="entry name" value="EXOIII"/>
    <property type="match status" value="1"/>
</dbReference>
<dbReference type="Gene3D" id="3.30.420.10">
    <property type="entry name" value="Ribonuclease H-like superfamily/Ribonuclease H"/>
    <property type="match status" value="1"/>
</dbReference>
<proteinExistence type="predicted"/>
<dbReference type="InterPro" id="IPR012337">
    <property type="entry name" value="RNaseH-like_sf"/>
</dbReference>
<keyword evidence="3" id="KW-0269">Exonuclease</keyword>
<evidence type="ECO:0000259" key="4">
    <source>
        <dbReference type="SMART" id="SM00479"/>
    </source>
</evidence>
<gene>
    <name evidence="5" type="ORF">FB472_0170</name>
</gene>
<dbReference type="AlphaFoldDB" id="A0A8H2K3U4"/>
<dbReference type="CDD" id="cd06127">
    <property type="entry name" value="DEDDh"/>
    <property type="match status" value="1"/>
</dbReference>
<evidence type="ECO:0000313" key="6">
    <source>
        <dbReference type="Proteomes" id="UP000316560"/>
    </source>
</evidence>
<evidence type="ECO:0000256" key="1">
    <source>
        <dbReference type="ARBA" id="ARBA00022722"/>
    </source>
</evidence>
<dbReference type="GO" id="GO:0005829">
    <property type="term" value="C:cytosol"/>
    <property type="evidence" value="ECO:0007669"/>
    <property type="project" value="TreeGrafter"/>
</dbReference>
<dbReference type="GO" id="GO:0008408">
    <property type="term" value="F:3'-5' exonuclease activity"/>
    <property type="evidence" value="ECO:0007669"/>
    <property type="project" value="TreeGrafter"/>
</dbReference>
<dbReference type="InterPro" id="IPR013520">
    <property type="entry name" value="Ribonucl_H"/>
</dbReference>
<organism evidence="5 6">
    <name type="scientific">Rhodoglobus vestalii</name>
    <dbReference type="NCBI Taxonomy" id="193384"/>
    <lineage>
        <taxon>Bacteria</taxon>
        <taxon>Bacillati</taxon>
        <taxon>Actinomycetota</taxon>
        <taxon>Actinomycetes</taxon>
        <taxon>Micrococcales</taxon>
        <taxon>Microbacteriaceae</taxon>
        <taxon>Rhodoglobus</taxon>
    </lineage>
</organism>
<comment type="caution">
    <text evidence="5">The sequence shown here is derived from an EMBL/GenBank/DDBJ whole genome shotgun (WGS) entry which is preliminary data.</text>
</comment>
<evidence type="ECO:0000313" key="5">
    <source>
        <dbReference type="EMBL" id="TQO18650.1"/>
    </source>
</evidence>
<evidence type="ECO:0000256" key="2">
    <source>
        <dbReference type="ARBA" id="ARBA00022801"/>
    </source>
</evidence>
<reference evidence="5 6" key="1">
    <citation type="submission" date="2019-06" db="EMBL/GenBank/DDBJ databases">
        <title>Sequencing the genomes of 1000 actinobacteria strains.</title>
        <authorList>
            <person name="Klenk H.-P."/>
        </authorList>
    </citation>
    <scope>NUCLEOTIDE SEQUENCE [LARGE SCALE GENOMIC DNA]</scope>
    <source>
        <strain evidence="5 6">DSM 21947</strain>
    </source>
</reference>
<keyword evidence="1" id="KW-0540">Nuclease</keyword>
<keyword evidence="2" id="KW-0378">Hydrolase</keyword>
<dbReference type="PANTHER" id="PTHR30231">
    <property type="entry name" value="DNA POLYMERASE III SUBUNIT EPSILON"/>
    <property type="match status" value="1"/>
</dbReference>
<accession>A0A8H2K3U4</accession>
<dbReference type="GO" id="GO:0003676">
    <property type="term" value="F:nucleic acid binding"/>
    <property type="evidence" value="ECO:0007669"/>
    <property type="project" value="InterPro"/>
</dbReference>
<dbReference type="NCBIfam" id="NF005927">
    <property type="entry name" value="PRK07942.1"/>
    <property type="match status" value="1"/>
</dbReference>
<evidence type="ECO:0000256" key="3">
    <source>
        <dbReference type="ARBA" id="ARBA00022839"/>
    </source>
</evidence>